<gene>
    <name evidence="1" type="ORF">ENH88_02980</name>
</gene>
<dbReference type="EMBL" id="DRGM01000037">
    <property type="protein sequence ID" value="HEA15412.1"/>
    <property type="molecule type" value="Genomic_DNA"/>
</dbReference>
<sequence length="128" mass="15096">MKYLQLGVCVVFLLVWPKLAVAKKDILTVSPKVCVVSEQQEFCDLDLEFALNMPYKMDVCLYHEEQQLQCWQQVTTERFNHKARVQVETIYSLVNPHTDELLATTRIEVQSTRAKTTRRRLRSPWSFF</sequence>
<dbReference type="Proteomes" id="UP000886188">
    <property type="component" value="Unassembled WGS sequence"/>
</dbReference>
<name>A0A7V1GDN0_9GAMM</name>
<dbReference type="AlphaFoldDB" id="A0A7V1GDN0"/>
<accession>A0A7V1GDN0</accession>
<organism evidence="1">
    <name type="scientific">Pseudoalteromonas prydzensis</name>
    <dbReference type="NCBI Taxonomy" id="182141"/>
    <lineage>
        <taxon>Bacteria</taxon>
        <taxon>Pseudomonadati</taxon>
        <taxon>Pseudomonadota</taxon>
        <taxon>Gammaproteobacteria</taxon>
        <taxon>Alteromonadales</taxon>
        <taxon>Pseudoalteromonadaceae</taxon>
        <taxon>Pseudoalteromonas</taxon>
    </lineage>
</organism>
<comment type="caution">
    <text evidence="1">The sequence shown here is derived from an EMBL/GenBank/DDBJ whole genome shotgun (WGS) entry which is preliminary data.</text>
</comment>
<protein>
    <submittedName>
        <fullName evidence="1">DUF3019 domain-containing protein</fullName>
    </submittedName>
</protein>
<reference evidence="1" key="1">
    <citation type="journal article" date="2020" name="mSystems">
        <title>Genome- and Community-Level Interaction Insights into Carbon Utilization and Element Cycling Functions of Hydrothermarchaeota in Hydrothermal Sediment.</title>
        <authorList>
            <person name="Zhou Z."/>
            <person name="Liu Y."/>
            <person name="Xu W."/>
            <person name="Pan J."/>
            <person name="Luo Z.H."/>
            <person name="Li M."/>
        </authorList>
    </citation>
    <scope>NUCLEOTIDE SEQUENCE [LARGE SCALE GENOMIC DNA]</scope>
    <source>
        <strain evidence="1">HyVt-346</strain>
    </source>
</reference>
<dbReference type="RefSeq" id="WP_304179263.1">
    <property type="nucleotide sequence ID" value="NZ_DRGM01000037.1"/>
</dbReference>
<evidence type="ECO:0000313" key="1">
    <source>
        <dbReference type="EMBL" id="HEA15412.1"/>
    </source>
</evidence>
<dbReference type="Pfam" id="PF11456">
    <property type="entry name" value="DUF3019"/>
    <property type="match status" value="1"/>
</dbReference>
<dbReference type="InterPro" id="IPR021559">
    <property type="entry name" value="DUF3019"/>
</dbReference>
<proteinExistence type="predicted"/>